<dbReference type="AlphaFoldDB" id="A0A2S7ISM4"/>
<accession>A0A2S7ISM4</accession>
<dbReference type="Pfam" id="PF18917">
    <property type="entry name" value="LiaI-LiaF-like_TM1"/>
    <property type="match status" value="1"/>
</dbReference>
<dbReference type="RefSeq" id="WP_104713263.1">
    <property type="nucleotide sequence ID" value="NZ_PTRA01000001.1"/>
</dbReference>
<keyword evidence="5" id="KW-1185">Reference proteome</keyword>
<dbReference type="Proteomes" id="UP000239590">
    <property type="component" value="Unassembled WGS sequence"/>
</dbReference>
<evidence type="ECO:0000313" key="4">
    <source>
        <dbReference type="EMBL" id="PQA60704.1"/>
    </source>
</evidence>
<sequence length="89" mass="10016">MTPSRVLVGLAFIAYGIIKLAEELGWFYIHWHSVRRYWPVALIVLGIWLLVRKKEEPPYDPPQATGSFPTDPAAPQPPQPPQPPADPFA</sequence>
<evidence type="ECO:0000313" key="5">
    <source>
        <dbReference type="Proteomes" id="UP000239590"/>
    </source>
</evidence>
<keyword evidence="2" id="KW-0812">Transmembrane</keyword>
<dbReference type="OrthoDB" id="941984at2"/>
<keyword evidence="2" id="KW-1133">Transmembrane helix</keyword>
<proteinExistence type="predicted"/>
<dbReference type="InterPro" id="IPR043726">
    <property type="entry name" value="LiaI-LiaF-like_TM1"/>
</dbReference>
<reference evidence="5" key="1">
    <citation type="submission" date="2018-02" db="EMBL/GenBank/DDBJ databases">
        <title>Genome sequencing of Solimonas sp. HR-BB.</title>
        <authorList>
            <person name="Lee Y."/>
            <person name="Jeon C.O."/>
        </authorList>
    </citation>
    <scope>NUCLEOTIDE SEQUENCE [LARGE SCALE GENOMIC DNA]</scope>
    <source>
        <strain evidence="5">HR-U</strain>
    </source>
</reference>
<feature type="domain" description="LiaI-LiaF-like transmembrane region" evidence="3">
    <location>
        <begin position="7"/>
        <end position="50"/>
    </location>
</feature>
<keyword evidence="2" id="KW-0472">Membrane</keyword>
<evidence type="ECO:0000256" key="1">
    <source>
        <dbReference type="SAM" id="MobiDB-lite"/>
    </source>
</evidence>
<organism evidence="4 5">
    <name type="scientific">Siphonobacter curvatus</name>
    <dbReference type="NCBI Taxonomy" id="2094562"/>
    <lineage>
        <taxon>Bacteria</taxon>
        <taxon>Pseudomonadati</taxon>
        <taxon>Bacteroidota</taxon>
        <taxon>Cytophagia</taxon>
        <taxon>Cytophagales</taxon>
        <taxon>Cytophagaceae</taxon>
        <taxon>Siphonobacter</taxon>
    </lineage>
</organism>
<evidence type="ECO:0000259" key="3">
    <source>
        <dbReference type="Pfam" id="PF18917"/>
    </source>
</evidence>
<gene>
    <name evidence="4" type="ORF">C5O19_14130</name>
</gene>
<comment type="caution">
    <text evidence="4">The sequence shown here is derived from an EMBL/GenBank/DDBJ whole genome shotgun (WGS) entry which is preliminary data.</text>
</comment>
<name>A0A2S7ISM4_9BACT</name>
<dbReference type="EMBL" id="PTRA01000001">
    <property type="protein sequence ID" value="PQA60704.1"/>
    <property type="molecule type" value="Genomic_DNA"/>
</dbReference>
<feature type="region of interest" description="Disordered" evidence="1">
    <location>
        <begin position="58"/>
        <end position="89"/>
    </location>
</feature>
<protein>
    <recommendedName>
        <fullName evidence="3">LiaI-LiaF-like transmembrane region domain-containing protein</fullName>
    </recommendedName>
</protein>
<evidence type="ECO:0000256" key="2">
    <source>
        <dbReference type="SAM" id="Phobius"/>
    </source>
</evidence>
<feature type="transmembrane region" description="Helical" evidence="2">
    <location>
        <begin position="7"/>
        <end position="29"/>
    </location>
</feature>
<feature type="transmembrane region" description="Helical" evidence="2">
    <location>
        <begin position="35"/>
        <end position="51"/>
    </location>
</feature>
<feature type="compositionally biased region" description="Pro residues" evidence="1">
    <location>
        <begin position="72"/>
        <end position="89"/>
    </location>
</feature>